<feature type="region of interest" description="Disordered" evidence="1">
    <location>
        <begin position="111"/>
        <end position="309"/>
    </location>
</feature>
<sequence length="678" mass="74318">MTPATRRHKNQSFAIIGEVDRSRPNSRSPSPTGRVSPFRGHGFNPSGSRHASPNPSPPPPEDARLTPTNMSPRHISKIPQLKRKVSTLAFGEKVYHYDPFQAKRKLDSKLSQSMTNLEVQKVPSRPPQSPRKNVYSKTPAFQRLSPIVGSSPEPSQSLSSPSRIPKSSSTPPSRRTSPTRTLPTLAGKPPPSKSSSRTVSRSQSRSQSRNQSRNASRETSPTKNPMSPTRIPVTKYKNVQAKVNTFNKPKPKVPPKPQVLSEQSDESSDVSQLVKNKPILSRKESVNRIRTNSRSKLLPKAEDNSNNINNNTTITISIIMSIKYQKKKTEEKKITDSPKKQYPKPTNESLSEKRKNNNSDSSITAKDTTERRNTNNSNSSSPLKDITESRRDNNSDPALARRDISRKDNTGTDVATGRDAGDISHKIRRTTSSSSEDQQLKKSESPVKLADILPSTTTVVTSTTSTVTQPLKIEANINISKPLEKPKPVSPMVDGRVLSATSVSNAMNKMNDTVLNSQTMFKDHGFTKLSPSANAIMSVANETSKVTNPALDTKNATSALPKLEPVSIKPESVVTDVSNSNRANNHTNHVTHSGFISSKALEMEVQRNMSKLISPEHVVGNSVQKSINDRIKDARTVVAADVKPIRITVKEKPSDAEVQSGNVRLPVSVSNGVNERPG</sequence>
<feature type="compositionally biased region" description="Basic residues" evidence="1">
    <location>
        <begin position="1"/>
        <end position="10"/>
    </location>
</feature>
<name>A0AAV8WUF6_9CUCU</name>
<comment type="caution">
    <text evidence="2">The sequence shown here is derived from an EMBL/GenBank/DDBJ whole genome shotgun (WGS) entry which is preliminary data.</text>
</comment>
<reference evidence="2" key="1">
    <citation type="journal article" date="2023" name="Insect Mol. Biol.">
        <title>Genome sequencing provides insights into the evolution of gene families encoding plant cell wall-degrading enzymes in longhorned beetles.</title>
        <authorList>
            <person name="Shin N.R."/>
            <person name="Okamura Y."/>
            <person name="Kirsch R."/>
            <person name="Pauchet Y."/>
        </authorList>
    </citation>
    <scope>NUCLEOTIDE SEQUENCE</scope>
    <source>
        <strain evidence="2">RBIC_L_NR</strain>
    </source>
</reference>
<keyword evidence="3" id="KW-1185">Reference proteome</keyword>
<feature type="compositionally biased region" description="Low complexity" evidence="1">
    <location>
        <begin position="150"/>
        <end position="185"/>
    </location>
</feature>
<feature type="compositionally biased region" description="Low complexity" evidence="1">
    <location>
        <begin position="193"/>
        <end position="214"/>
    </location>
</feature>
<evidence type="ECO:0000313" key="2">
    <source>
        <dbReference type="EMBL" id="KAJ8930148.1"/>
    </source>
</evidence>
<feature type="compositionally biased region" description="Basic and acidic residues" evidence="1">
    <location>
        <begin position="385"/>
        <end position="410"/>
    </location>
</feature>
<accession>A0AAV8WUF6</accession>
<proteinExistence type="predicted"/>
<dbReference type="Proteomes" id="UP001162156">
    <property type="component" value="Unassembled WGS sequence"/>
</dbReference>
<dbReference type="AlphaFoldDB" id="A0AAV8WUF6"/>
<feature type="compositionally biased region" description="Basic and acidic residues" evidence="1">
    <location>
        <begin position="329"/>
        <end position="339"/>
    </location>
</feature>
<gene>
    <name evidence="2" type="ORF">NQ314_017078</name>
</gene>
<evidence type="ECO:0000256" key="1">
    <source>
        <dbReference type="SAM" id="MobiDB-lite"/>
    </source>
</evidence>
<feature type="compositionally biased region" description="Polar residues" evidence="1">
    <location>
        <begin position="218"/>
        <end position="227"/>
    </location>
</feature>
<feature type="region of interest" description="Disordered" evidence="1">
    <location>
        <begin position="329"/>
        <end position="446"/>
    </location>
</feature>
<evidence type="ECO:0000313" key="3">
    <source>
        <dbReference type="Proteomes" id="UP001162156"/>
    </source>
</evidence>
<feature type="region of interest" description="Disordered" evidence="1">
    <location>
        <begin position="1"/>
        <end position="80"/>
    </location>
</feature>
<dbReference type="EMBL" id="JANEYF010004762">
    <property type="protein sequence ID" value="KAJ8930148.1"/>
    <property type="molecule type" value="Genomic_DNA"/>
</dbReference>
<protein>
    <submittedName>
        <fullName evidence="2">Uncharacterized protein</fullName>
    </submittedName>
</protein>
<organism evidence="2 3">
    <name type="scientific">Rhamnusium bicolor</name>
    <dbReference type="NCBI Taxonomy" id="1586634"/>
    <lineage>
        <taxon>Eukaryota</taxon>
        <taxon>Metazoa</taxon>
        <taxon>Ecdysozoa</taxon>
        <taxon>Arthropoda</taxon>
        <taxon>Hexapoda</taxon>
        <taxon>Insecta</taxon>
        <taxon>Pterygota</taxon>
        <taxon>Neoptera</taxon>
        <taxon>Endopterygota</taxon>
        <taxon>Coleoptera</taxon>
        <taxon>Polyphaga</taxon>
        <taxon>Cucujiformia</taxon>
        <taxon>Chrysomeloidea</taxon>
        <taxon>Cerambycidae</taxon>
        <taxon>Lepturinae</taxon>
        <taxon>Rhagiini</taxon>
        <taxon>Rhamnusium</taxon>
    </lineage>
</organism>